<evidence type="ECO:0000256" key="2">
    <source>
        <dbReference type="SAM" id="MobiDB-lite"/>
    </source>
</evidence>
<dbReference type="Proteomes" id="UP001085076">
    <property type="component" value="Miscellaneous, Linkage group lg02"/>
</dbReference>
<evidence type="ECO:0000259" key="3">
    <source>
        <dbReference type="Pfam" id="PF03763"/>
    </source>
</evidence>
<feature type="compositionally biased region" description="Basic and acidic residues" evidence="2">
    <location>
        <begin position="62"/>
        <end position="79"/>
    </location>
</feature>
<reference evidence="4" key="2">
    <citation type="journal article" date="2022" name="Hortic Res">
        <title>The genome of Dioscorea zingiberensis sheds light on the biosynthesis, origin and evolution of the medicinally important diosgenin saponins.</title>
        <authorList>
            <person name="Li Y."/>
            <person name="Tan C."/>
            <person name="Li Z."/>
            <person name="Guo J."/>
            <person name="Li S."/>
            <person name="Chen X."/>
            <person name="Wang C."/>
            <person name="Dai X."/>
            <person name="Yang H."/>
            <person name="Song W."/>
            <person name="Hou L."/>
            <person name="Xu J."/>
            <person name="Tong Z."/>
            <person name="Xu A."/>
            <person name="Yuan X."/>
            <person name="Wang W."/>
            <person name="Yang Q."/>
            <person name="Chen L."/>
            <person name="Sun Z."/>
            <person name="Wang K."/>
            <person name="Pan B."/>
            <person name="Chen J."/>
            <person name="Bao Y."/>
            <person name="Liu F."/>
            <person name="Qi X."/>
            <person name="Gang D.R."/>
            <person name="Wen J."/>
            <person name="Li J."/>
        </authorList>
    </citation>
    <scope>NUCLEOTIDE SEQUENCE</scope>
    <source>
        <strain evidence="4">Dzin_1.0</strain>
    </source>
</reference>
<name>A0A9D5CXE0_9LILI</name>
<reference evidence="4" key="1">
    <citation type="submission" date="2021-03" db="EMBL/GenBank/DDBJ databases">
        <authorList>
            <person name="Li Z."/>
            <person name="Yang C."/>
        </authorList>
    </citation>
    <scope>NUCLEOTIDE SEQUENCE</scope>
    <source>
        <strain evidence="4">Dzin_1.0</strain>
        <tissue evidence="4">Leaf</tissue>
    </source>
</reference>
<feature type="region of interest" description="Disordered" evidence="2">
    <location>
        <begin position="62"/>
        <end position="83"/>
    </location>
</feature>
<proteinExistence type="inferred from homology"/>
<keyword evidence="5" id="KW-1185">Reference proteome</keyword>
<dbReference type="EMBL" id="JAGGNH010000002">
    <property type="protein sequence ID" value="KAJ0980737.1"/>
    <property type="molecule type" value="Genomic_DNA"/>
</dbReference>
<organism evidence="4 5">
    <name type="scientific">Dioscorea zingiberensis</name>
    <dbReference type="NCBI Taxonomy" id="325984"/>
    <lineage>
        <taxon>Eukaryota</taxon>
        <taxon>Viridiplantae</taxon>
        <taxon>Streptophyta</taxon>
        <taxon>Embryophyta</taxon>
        <taxon>Tracheophyta</taxon>
        <taxon>Spermatophyta</taxon>
        <taxon>Magnoliopsida</taxon>
        <taxon>Liliopsida</taxon>
        <taxon>Dioscoreales</taxon>
        <taxon>Dioscoreaceae</taxon>
        <taxon>Dioscorea</taxon>
    </lineage>
</organism>
<feature type="compositionally biased region" description="Low complexity" evidence="2">
    <location>
        <begin position="330"/>
        <end position="340"/>
    </location>
</feature>
<feature type="region of interest" description="Disordered" evidence="2">
    <location>
        <begin position="26"/>
        <end position="46"/>
    </location>
</feature>
<comment type="similarity">
    <text evidence="1">Belongs to the remorin family.</text>
</comment>
<feature type="region of interest" description="Disordered" evidence="2">
    <location>
        <begin position="306"/>
        <end position="344"/>
    </location>
</feature>
<accession>A0A9D5CXE0</accession>
<dbReference type="PANTHER" id="PTHR31471:SF49">
    <property type="entry name" value="REMORIN FAMILY PROTEIN"/>
    <property type="match status" value="1"/>
</dbReference>
<feature type="region of interest" description="Disordered" evidence="2">
    <location>
        <begin position="245"/>
        <end position="287"/>
    </location>
</feature>
<dbReference type="OrthoDB" id="1900877at2759"/>
<dbReference type="PANTHER" id="PTHR31471">
    <property type="entry name" value="OS02G0116800 PROTEIN"/>
    <property type="match status" value="1"/>
</dbReference>
<gene>
    <name evidence="4" type="ORF">J5N97_008992</name>
</gene>
<feature type="compositionally biased region" description="Polar residues" evidence="2">
    <location>
        <begin position="35"/>
        <end position="44"/>
    </location>
</feature>
<dbReference type="AlphaFoldDB" id="A0A9D5CXE0"/>
<evidence type="ECO:0000313" key="4">
    <source>
        <dbReference type="EMBL" id="KAJ0980737.1"/>
    </source>
</evidence>
<dbReference type="Pfam" id="PF03763">
    <property type="entry name" value="Remorin_C"/>
    <property type="match status" value="1"/>
</dbReference>
<evidence type="ECO:0000256" key="1">
    <source>
        <dbReference type="ARBA" id="ARBA00005711"/>
    </source>
</evidence>
<dbReference type="InterPro" id="IPR005516">
    <property type="entry name" value="Remorin_C"/>
</dbReference>
<feature type="compositionally biased region" description="Polar residues" evidence="2">
    <location>
        <begin position="266"/>
        <end position="282"/>
    </location>
</feature>
<protein>
    <recommendedName>
        <fullName evidence="3">Remorin C-terminal domain-containing protein</fullName>
    </recommendedName>
</protein>
<comment type="caution">
    <text evidence="4">The sequence shown here is derived from an EMBL/GenBank/DDBJ whole genome shotgun (WGS) entry which is preliminary data.</text>
</comment>
<evidence type="ECO:0000313" key="5">
    <source>
        <dbReference type="Proteomes" id="UP001085076"/>
    </source>
</evidence>
<feature type="compositionally biased region" description="Polar residues" evidence="2">
    <location>
        <begin position="310"/>
        <end position="319"/>
    </location>
</feature>
<sequence>MEYERIHNVKMGVLSPTKLRMKLLGAQSSRRKEAGSNSSSTSPSRIEEMKCAKNSLLAGDLDHEGTSRNHGFPDMETSKVKPTMNSLSRQNASLPKDLQKEQVTSGVMIAGTSRNVSYQLHPSNYLTVVHPGRPLEGDNNGYDSGNDNGSTSSFEFHQAQQSMAGPYNRHVPSKWNEADKWILNRGPQRPNVLKRSNSQNHGNRQMLPSWLRINPVNAGHKHSAKKPVDTKLMVEKLPSVSNYTRSNSLSAHENGRSRDIHLGYGDSNSLQRGNNHNESSIIKTPVSEATEFPGVQLVSMRDIGTEMTPIPSQEPSRTATPPGAMTPTHSSISSRPSSPRKGVPTQSFLKVSIDDELNFRKGCCKSELSERELQIKTRREIAALGIQLGKMNIASWASKEELEHPSPSPVTIDADQLVRMENETRATVWEEAEKSKHIARFKSDELKIKAWESHQKVKFEAEMRRVEAEAEQMRTHAKEKINEKLAIVQRQAEEKQATAEARMNRKAARTAQRADHIRQTGRLPSSSLLHCSCLF</sequence>
<feature type="region of interest" description="Disordered" evidence="2">
    <location>
        <begin position="496"/>
        <end position="521"/>
    </location>
</feature>
<feature type="domain" description="Remorin C-terminal" evidence="3">
    <location>
        <begin position="421"/>
        <end position="525"/>
    </location>
</feature>